<reference evidence="2" key="1">
    <citation type="submission" date="2014-09" db="EMBL/GenBank/DDBJ databases">
        <authorList>
            <person name="Magalhaes I.L.F."/>
            <person name="Oliveira U."/>
            <person name="Santos F.R."/>
            <person name="Vidigal T.H.D.A."/>
            <person name="Brescovit A.D."/>
            <person name="Santos A.J."/>
        </authorList>
    </citation>
    <scope>NUCLEOTIDE SEQUENCE</scope>
    <source>
        <tissue evidence="2">Shoot tissue taken approximately 20 cm above the soil surface</tissue>
    </source>
</reference>
<name>A0A0A9A371_ARUDO</name>
<protein>
    <submittedName>
        <fullName evidence="2">Uncharacterized protein</fullName>
    </submittedName>
</protein>
<sequence>MPMLIWYVHIYTVVNSQHGLFWFIIYSTFPWLLIGALWGNTTYKT</sequence>
<keyword evidence="1" id="KW-0472">Membrane</keyword>
<keyword evidence="1" id="KW-1133">Transmembrane helix</keyword>
<keyword evidence="1" id="KW-0812">Transmembrane</keyword>
<organism evidence="2">
    <name type="scientific">Arundo donax</name>
    <name type="common">Giant reed</name>
    <name type="synonym">Donax arundinaceus</name>
    <dbReference type="NCBI Taxonomy" id="35708"/>
    <lineage>
        <taxon>Eukaryota</taxon>
        <taxon>Viridiplantae</taxon>
        <taxon>Streptophyta</taxon>
        <taxon>Embryophyta</taxon>
        <taxon>Tracheophyta</taxon>
        <taxon>Spermatophyta</taxon>
        <taxon>Magnoliopsida</taxon>
        <taxon>Liliopsida</taxon>
        <taxon>Poales</taxon>
        <taxon>Poaceae</taxon>
        <taxon>PACMAD clade</taxon>
        <taxon>Arundinoideae</taxon>
        <taxon>Arundineae</taxon>
        <taxon>Arundo</taxon>
    </lineage>
</organism>
<reference evidence="2" key="2">
    <citation type="journal article" date="2015" name="Data Brief">
        <title>Shoot transcriptome of the giant reed, Arundo donax.</title>
        <authorList>
            <person name="Barrero R.A."/>
            <person name="Guerrero F.D."/>
            <person name="Moolhuijzen P."/>
            <person name="Goolsby J.A."/>
            <person name="Tidwell J."/>
            <person name="Bellgard S.E."/>
            <person name="Bellgard M.I."/>
        </authorList>
    </citation>
    <scope>NUCLEOTIDE SEQUENCE</scope>
    <source>
        <tissue evidence="2">Shoot tissue taken approximately 20 cm above the soil surface</tissue>
    </source>
</reference>
<evidence type="ECO:0000256" key="1">
    <source>
        <dbReference type="SAM" id="Phobius"/>
    </source>
</evidence>
<proteinExistence type="predicted"/>
<dbReference type="EMBL" id="GBRH01253492">
    <property type="protein sequence ID" value="JAD44403.1"/>
    <property type="molecule type" value="Transcribed_RNA"/>
</dbReference>
<feature type="transmembrane region" description="Helical" evidence="1">
    <location>
        <begin position="20"/>
        <end position="39"/>
    </location>
</feature>
<accession>A0A0A9A371</accession>
<dbReference type="AlphaFoldDB" id="A0A0A9A371"/>
<evidence type="ECO:0000313" key="2">
    <source>
        <dbReference type="EMBL" id="JAD44403.1"/>
    </source>
</evidence>